<evidence type="ECO:0000313" key="2">
    <source>
        <dbReference type="EMBL" id="VDM98338.1"/>
    </source>
</evidence>
<dbReference type="EMBL" id="UYRW01009957">
    <property type="protein sequence ID" value="VDM98338.1"/>
    <property type="molecule type" value="Genomic_DNA"/>
</dbReference>
<feature type="compositionally biased region" description="Basic and acidic residues" evidence="1">
    <location>
        <begin position="60"/>
        <end position="72"/>
    </location>
</feature>
<accession>A0A3P7MEM7</accession>
<keyword evidence="3" id="KW-1185">Reference proteome</keyword>
<evidence type="ECO:0000256" key="1">
    <source>
        <dbReference type="SAM" id="MobiDB-lite"/>
    </source>
</evidence>
<dbReference type="AlphaFoldDB" id="A0A3P7MEM7"/>
<protein>
    <submittedName>
        <fullName evidence="2">Uncharacterized protein</fullName>
    </submittedName>
</protein>
<gene>
    <name evidence="2" type="ORF">NOO_LOCUS12209</name>
</gene>
<name>A0A3P7MEM7_ONCOC</name>
<feature type="non-terminal residue" evidence="2">
    <location>
        <position position="1"/>
    </location>
</feature>
<organism evidence="2 3">
    <name type="scientific">Onchocerca ochengi</name>
    <name type="common">Filarial nematode worm</name>
    <dbReference type="NCBI Taxonomy" id="42157"/>
    <lineage>
        <taxon>Eukaryota</taxon>
        <taxon>Metazoa</taxon>
        <taxon>Ecdysozoa</taxon>
        <taxon>Nematoda</taxon>
        <taxon>Chromadorea</taxon>
        <taxon>Rhabditida</taxon>
        <taxon>Spirurina</taxon>
        <taxon>Spiruromorpha</taxon>
        <taxon>Filarioidea</taxon>
        <taxon>Onchocercidae</taxon>
        <taxon>Onchocerca</taxon>
    </lineage>
</organism>
<reference evidence="2 3" key="1">
    <citation type="submission" date="2018-08" db="EMBL/GenBank/DDBJ databases">
        <authorList>
            <person name="Laetsch R D."/>
            <person name="Stevens L."/>
            <person name="Kumar S."/>
            <person name="Blaxter L. M."/>
        </authorList>
    </citation>
    <scope>NUCLEOTIDE SEQUENCE [LARGE SCALE GENOMIC DNA]</scope>
</reference>
<dbReference type="Proteomes" id="UP000271087">
    <property type="component" value="Unassembled WGS sequence"/>
</dbReference>
<sequence>EESKVQMWEGQPIDSINGWPIFENVSSNAGISMSTSMVMNCNSPKLSTKENYTNSLQHSRNSDRNKAIRLSDEMSDQVITKFSK</sequence>
<evidence type="ECO:0000313" key="3">
    <source>
        <dbReference type="Proteomes" id="UP000271087"/>
    </source>
</evidence>
<dbReference type="OrthoDB" id="5834445at2759"/>
<proteinExistence type="predicted"/>
<feature type="region of interest" description="Disordered" evidence="1">
    <location>
        <begin position="53"/>
        <end position="72"/>
    </location>
</feature>